<protein>
    <submittedName>
        <fullName evidence="2">Uncharacterized protein</fullName>
    </submittedName>
</protein>
<keyword evidence="3" id="KW-1185">Reference proteome</keyword>
<organism evidence="2 3">
    <name type="scientific">Lupinus albus</name>
    <name type="common">White lupine</name>
    <name type="synonym">Lupinus termis</name>
    <dbReference type="NCBI Taxonomy" id="3870"/>
    <lineage>
        <taxon>Eukaryota</taxon>
        <taxon>Viridiplantae</taxon>
        <taxon>Streptophyta</taxon>
        <taxon>Embryophyta</taxon>
        <taxon>Tracheophyta</taxon>
        <taxon>Spermatophyta</taxon>
        <taxon>Magnoliopsida</taxon>
        <taxon>eudicotyledons</taxon>
        <taxon>Gunneridae</taxon>
        <taxon>Pentapetalae</taxon>
        <taxon>rosids</taxon>
        <taxon>fabids</taxon>
        <taxon>Fabales</taxon>
        <taxon>Fabaceae</taxon>
        <taxon>Papilionoideae</taxon>
        <taxon>50 kb inversion clade</taxon>
        <taxon>genistoids sensu lato</taxon>
        <taxon>core genistoids</taxon>
        <taxon>Genisteae</taxon>
        <taxon>Lupinus</taxon>
    </lineage>
</organism>
<proteinExistence type="predicted"/>
<evidence type="ECO:0000256" key="1">
    <source>
        <dbReference type="SAM" id="MobiDB-lite"/>
    </source>
</evidence>
<dbReference type="Proteomes" id="UP000447434">
    <property type="component" value="Chromosome 3"/>
</dbReference>
<dbReference type="InterPro" id="IPR053342">
    <property type="entry name" value="Exosome_cofactor/PTGS_suppr"/>
</dbReference>
<feature type="compositionally biased region" description="Basic residues" evidence="1">
    <location>
        <begin position="7"/>
        <end position="26"/>
    </location>
</feature>
<dbReference type="PANTHER" id="PTHR37260">
    <property type="entry name" value="PHOSPHORELAY PROTEIN"/>
    <property type="match status" value="1"/>
</dbReference>
<evidence type="ECO:0000313" key="3">
    <source>
        <dbReference type="Proteomes" id="UP000447434"/>
    </source>
</evidence>
<gene>
    <name evidence="2" type="ORF">Lalb_Chr03g0029681</name>
</gene>
<reference evidence="3" key="1">
    <citation type="journal article" date="2020" name="Nat. Commun.">
        <title>Genome sequence of the cluster root forming white lupin.</title>
        <authorList>
            <person name="Hufnagel B."/>
            <person name="Marques A."/>
            <person name="Soriano A."/>
            <person name="Marques L."/>
            <person name="Divol F."/>
            <person name="Doumas P."/>
            <person name="Sallet E."/>
            <person name="Mancinotti D."/>
            <person name="Carrere S."/>
            <person name="Marande W."/>
            <person name="Arribat S."/>
            <person name="Keller J."/>
            <person name="Huneau C."/>
            <person name="Blein T."/>
            <person name="Aime D."/>
            <person name="Laguerre M."/>
            <person name="Taylor J."/>
            <person name="Schubert V."/>
            <person name="Nelson M."/>
            <person name="Geu-Flores F."/>
            <person name="Crespi M."/>
            <person name="Gallardo-Guerrero K."/>
            <person name="Delaux P.-M."/>
            <person name="Salse J."/>
            <person name="Berges H."/>
            <person name="Guyot R."/>
            <person name="Gouzy J."/>
            <person name="Peret B."/>
        </authorList>
    </citation>
    <scope>NUCLEOTIDE SEQUENCE [LARGE SCALE GENOMIC DNA]</scope>
    <source>
        <strain evidence="3">cv. Amiga</strain>
    </source>
</reference>
<feature type="compositionally biased region" description="Basic and acidic residues" evidence="1">
    <location>
        <begin position="50"/>
        <end position="60"/>
    </location>
</feature>
<feature type="region of interest" description="Disordered" evidence="1">
    <location>
        <begin position="1"/>
        <end position="85"/>
    </location>
</feature>
<name>A0A6A4QTI7_LUPAL</name>
<dbReference type="OrthoDB" id="685075at2759"/>
<evidence type="ECO:0000313" key="2">
    <source>
        <dbReference type="EMBL" id="KAE9616897.1"/>
    </source>
</evidence>
<dbReference type="EMBL" id="WOCE01000003">
    <property type="protein sequence ID" value="KAE9616897.1"/>
    <property type="molecule type" value="Genomic_DNA"/>
</dbReference>
<accession>A0A6A4QTI7</accession>
<dbReference type="PANTHER" id="PTHR37260:SF2">
    <property type="entry name" value="PROTEIN ECERIFERUM 16"/>
    <property type="match status" value="1"/>
</dbReference>
<feature type="compositionally biased region" description="Polar residues" evidence="1">
    <location>
        <begin position="27"/>
        <end position="42"/>
    </location>
</feature>
<sequence>MDVKALAKSKRAHTQHHSKKPHHNQKLKATTPLSSSSGSNDAAGTAKKPLVKDQLNDKTTNRSSRGLPSNWDRYGEGEFEDGSEGFSSEISDVVLPKSKGADFRYLIAEAQSQAETNLESFPSFDDLILGEFNLGLSSMLAVRGEGSVSWAGDDNFMVEDKGTGNPEASFMSLNLHALAENLAKLDLSKRLFIEPDLLPAELCADYVVKGCNEEPGKLESSEDSELLANMMSKELNLDDFAADHFTASSSPSNSHAASTTTSSNDFLIPVNYVDVEIQQADSSIKNKAFLPSAEANLHSTEDTGRKNSTFEAASAEEELDMLLDSPSEVKILDFPGYKLNTPFPVSLGASCVNPPQISNKEPVPSKITASLDDALDNLLQETSTLMNPNVVLRSPEEGHIQSSSHTGSHSKVSDDFDSWFDTL</sequence>
<comment type="caution">
    <text evidence="2">The sequence shown here is derived from an EMBL/GenBank/DDBJ whole genome shotgun (WGS) entry which is preliminary data.</text>
</comment>
<dbReference type="AlphaFoldDB" id="A0A6A4QTI7"/>